<proteinExistence type="predicted"/>
<protein>
    <submittedName>
        <fullName evidence="1">Uncharacterized protein</fullName>
    </submittedName>
</protein>
<dbReference type="AlphaFoldDB" id="H2XXG6"/>
<dbReference type="Ensembl" id="ENSCINT00000030596.1">
    <property type="protein sequence ID" value="ENSCINP00000034350.1"/>
    <property type="gene ID" value="ENSCING00000023779.1"/>
</dbReference>
<organism evidence="1 2">
    <name type="scientific">Ciona intestinalis</name>
    <name type="common">Transparent sea squirt</name>
    <name type="synonym">Ascidia intestinalis</name>
    <dbReference type="NCBI Taxonomy" id="7719"/>
    <lineage>
        <taxon>Eukaryota</taxon>
        <taxon>Metazoa</taxon>
        <taxon>Chordata</taxon>
        <taxon>Tunicata</taxon>
        <taxon>Ascidiacea</taxon>
        <taxon>Phlebobranchia</taxon>
        <taxon>Cionidae</taxon>
        <taxon>Ciona</taxon>
    </lineage>
</organism>
<evidence type="ECO:0000313" key="2">
    <source>
        <dbReference type="Proteomes" id="UP000008144"/>
    </source>
</evidence>
<dbReference type="InParanoid" id="H2XXG6"/>
<sequence>MSQLSPPYYMCIKTMFIYYLSRQNSYVYIAYIYMCV</sequence>
<reference evidence="1" key="4">
    <citation type="submission" date="2025-09" db="UniProtKB">
        <authorList>
            <consortium name="Ensembl"/>
        </authorList>
    </citation>
    <scope>IDENTIFICATION</scope>
</reference>
<dbReference type="HOGENOM" id="CLU_3359366_0_0_1"/>
<evidence type="ECO:0000313" key="1">
    <source>
        <dbReference type="Ensembl" id="ENSCINP00000034350.1"/>
    </source>
</evidence>
<dbReference type="EMBL" id="EAAA01000660">
    <property type="status" value="NOT_ANNOTATED_CDS"/>
    <property type="molecule type" value="Genomic_DNA"/>
</dbReference>
<reference evidence="1" key="2">
    <citation type="journal article" date="2008" name="Genome Biol.">
        <title>Improved genome assembly and evidence-based global gene model set for the chordate Ciona intestinalis: new insight into intron and operon populations.</title>
        <authorList>
            <person name="Satou Y."/>
            <person name="Mineta K."/>
            <person name="Ogasawara M."/>
            <person name="Sasakura Y."/>
            <person name="Shoguchi E."/>
            <person name="Ueno K."/>
            <person name="Yamada L."/>
            <person name="Matsumoto J."/>
            <person name="Wasserscheid J."/>
            <person name="Dewar K."/>
            <person name="Wiley G.B."/>
            <person name="Macmil S.L."/>
            <person name="Roe B.A."/>
            <person name="Zeller R.W."/>
            <person name="Hastings K.E."/>
            <person name="Lemaire P."/>
            <person name="Lindquist E."/>
            <person name="Endo T."/>
            <person name="Hotta K."/>
            <person name="Inaba K."/>
        </authorList>
    </citation>
    <scope>NUCLEOTIDE SEQUENCE [LARGE SCALE GENOMIC DNA]</scope>
    <source>
        <strain evidence="1">wild type</strain>
    </source>
</reference>
<name>H2XXG6_CIOIN</name>
<accession>H2XXG6</accession>
<reference evidence="1" key="3">
    <citation type="submission" date="2025-08" db="UniProtKB">
        <authorList>
            <consortium name="Ensembl"/>
        </authorList>
    </citation>
    <scope>IDENTIFICATION</scope>
</reference>
<reference evidence="2" key="1">
    <citation type="journal article" date="2002" name="Science">
        <title>The draft genome of Ciona intestinalis: insights into chordate and vertebrate origins.</title>
        <authorList>
            <person name="Dehal P."/>
            <person name="Satou Y."/>
            <person name="Campbell R.K."/>
            <person name="Chapman J."/>
            <person name="Degnan B."/>
            <person name="De Tomaso A."/>
            <person name="Davidson B."/>
            <person name="Di Gregorio A."/>
            <person name="Gelpke M."/>
            <person name="Goodstein D.M."/>
            <person name="Harafuji N."/>
            <person name="Hastings K.E."/>
            <person name="Ho I."/>
            <person name="Hotta K."/>
            <person name="Huang W."/>
            <person name="Kawashima T."/>
            <person name="Lemaire P."/>
            <person name="Martinez D."/>
            <person name="Meinertzhagen I.A."/>
            <person name="Necula S."/>
            <person name="Nonaka M."/>
            <person name="Putnam N."/>
            <person name="Rash S."/>
            <person name="Saiga H."/>
            <person name="Satake M."/>
            <person name="Terry A."/>
            <person name="Yamada L."/>
            <person name="Wang H.G."/>
            <person name="Awazu S."/>
            <person name="Azumi K."/>
            <person name="Boore J."/>
            <person name="Branno M."/>
            <person name="Chin-Bow S."/>
            <person name="DeSantis R."/>
            <person name="Doyle S."/>
            <person name="Francino P."/>
            <person name="Keys D.N."/>
            <person name="Haga S."/>
            <person name="Hayashi H."/>
            <person name="Hino K."/>
            <person name="Imai K.S."/>
            <person name="Inaba K."/>
            <person name="Kano S."/>
            <person name="Kobayashi K."/>
            <person name="Kobayashi M."/>
            <person name="Lee B.I."/>
            <person name="Makabe K.W."/>
            <person name="Manohar C."/>
            <person name="Matassi G."/>
            <person name="Medina M."/>
            <person name="Mochizuki Y."/>
            <person name="Mount S."/>
            <person name="Morishita T."/>
            <person name="Miura S."/>
            <person name="Nakayama A."/>
            <person name="Nishizaka S."/>
            <person name="Nomoto H."/>
            <person name="Ohta F."/>
            <person name="Oishi K."/>
            <person name="Rigoutsos I."/>
            <person name="Sano M."/>
            <person name="Sasaki A."/>
            <person name="Sasakura Y."/>
            <person name="Shoguchi E."/>
            <person name="Shin-i T."/>
            <person name="Spagnuolo A."/>
            <person name="Stainier D."/>
            <person name="Suzuki M.M."/>
            <person name="Tassy O."/>
            <person name="Takatori N."/>
            <person name="Tokuoka M."/>
            <person name="Yagi K."/>
            <person name="Yoshizaki F."/>
            <person name="Wada S."/>
            <person name="Zhang C."/>
            <person name="Hyatt P.D."/>
            <person name="Larimer F."/>
            <person name="Detter C."/>
            <person name="Doggett N."/>
            <person name="Glavina T."/>
            <person name="Hawkins T."/>
            <person name="Richardson P."/>
            <person name="Lucas S."/>
            <person name="Kohara Y."/>
            <person name="Levine M."/>
            <person name="Satoh N."/>
            <person name="Rokhsar D.S."/>
        </authorList>
    </citation>
    <scope>NUCLEOTIDE SEQUENCE [LARGE SCALE GENOMIC DNA]</scope>
</reference>
<keyword evidence="2" id="KW-1185">Reference proteome</keyword>
<dbReference type="Proteomes" id="UP000008144">
    <property type="component" value="Chromosome 11"/>
</dbReference>